<dbReference type="Proteomes" id="UP000273145">
    <property type="component" value="Chromosome"/>
</dbReference>
<dbReference type="RefSeq" id="WP_125083089.1">
    <property type="nucleotide sequence ID" value="NZ_CP034248.1"/>
</dbReference>
<feature type="domain" description="Creatinase N-terminal" evidence="6">
    <location>
        <begin position="5"/>
        <end position="129"/>
    </location>
</feature>
<gene>
    <name evidence="7" type="ORF">EIM92_13540</name>
</gene>
<dbReference type="InterPro" id="IPR036005">
    <property type="entry name" value="Creatinase/aminopeptidase-like"/>
</dbReference>
<dbReference type="SUPFAM" id="SSF53092">
    <property type="entry name" value="Creatinase/prolidase N-terminal domain"/>
    <property type="match status" value="1"/>
</dbReference>
<dbReference type="InterPro" id="IPR000587">
    <property type="entry name" value="Creatinase_N"/>
</dbReference>
<dbReference type="SUPFAM" id="SSF55920">
    <property type="entry name" value="Creatinase/aminopeptidase"/>
    <property type="match status" value="1"/>
</dbReference>
<dbReference type="CDD" id="cd01092">
    <property type="entry name" value="APP-like"/>
    <property type="match status" value="1"/>
</dbReference>
<evidence type="ECO:0000256" key="1">
    <source>
        <dbReference type="ARBA" id="ARBA00001936"/>
    </source>
</evidence>
<dbReference type="InterPro" id="IPR001131">
    <property type="entry name" value="Peptidase_M24B_aminopep-P_CS"/>
</dbReference>
<dbReference type="Pfam" id="PF01321">
    <property type="entry name" value="Creatinase_N"/>
    <property type="match status" value="1"/>
</dbReference>
<keyword evidence="4" id="KW-0378">Hydrolase</keyword>
<evidence type="ECO:0000313" key="7">
    <source>
        <dbReference type="EMBL" id="AZK47050.1"/>
    </source>
</evidence>
<dbReference type="FunFam" id="3.90.230.10:FF:000014">
    <property type="entry name" value="Aminopeptidase P family protein"/>
    <property type="match status" value="1"/>
</dbReference>
<organism evidence="7 8">
    <name type="scientific">Paenibacillus lentus</name>
    <dbReference type="NCBI Taxonomy" id="1338368"/>
    <lineage>
        <taxon>Bacteria</taxon>
        <taxon>Bacillati</taxon>
        <taxon>Bacillota</taxon>
        <taxon>Bacilli</taxon>
        <taxon>Bacillales</taxon>
        <taxon>Paenibacillaceae</taxon>
        <taxon>Paenibacillus</taxon>
    </lineage>
</organism>
<dbReference type="GO" id="GO:0046872">
    <property type="term" value="F:metal ion binding"/>
    <property type="evidence" value="ECO:0007669"/>
    <property type="project" value="UniProtKB-KW"/>
</dbReference>
<evidence type="ECO:0000313" key="8">
    <source>
        <dbReference type="Proteomes" id="UP000273145"/>
    </source>
</evidence>
<evidence type="ECO:0000256" key="3">
    <source>
        <dbReference type="ARBA" id="ARBA00022723"/>
    </source>
</evidence>
<evidence type="ECO:0000259" key="5">
    <source>
        <dbReference type="Pfam" id="PF00557"/>
    </source>
</evidence>
<protein>
    <submittedName>
        <fullName evidence="7">Aminopeptidase P family protein</fullName>
    </submittedName>
</protein>
<dbReference type="InterPro" id="IPR001714">
    <property type="entry name" value="Pept_M24_MAP"/>
</dbReference>
<evidence type="ECO:0000259" key="6">
    <source>
        <dbReference type="Pfam" id="PF01321"/>
    </source>
</evidence>
<dbReference type="InterPro" id="IPR000994">
    <property type="entry name" value="Pept_M24"/>
</dbReference>
<dbReference type="GO" id="GO:0004177">
    <property type="term" value="F:aminopeptidase activity"/>
    <property type="evidence" value="ECO:0007669"/>
    <property type="project" value="UniProtKB-KW"/>
</dbReference>
<dbReference type="InterPro" id="IPR050659">
    <property type="entry name" value="Peptidase_M24B"/>
</dbReference>
<dbReference type="PANTHER" id="PTHR46112:SF3">
    <property type="entry name" value="AMINOPEPTIDASE YPDF"/>
    <property type="match status" value="1"/>
</dbReference>
<dbReference type="Pfam" id="PF00557">
    <property type="entry name" value="Peptidase_M24"/>
    <property type="match status" value="1"/>
</dbReference>
<dbReference type="AlphaFoldDB" id="A0A3Q8S565"/>
<evidence type="ECO:0000256" key="2">
    <source>
        <dbReference type="ARBA" id="ARBA00008766"/>
    </source>
</evidence>
<dbReference type="KEGG" id="plen:EIM92_13540"/>
<dbReference type="PRINTS" id="PR00599">
    <property type="entry name" value="MAPEPTIDASE"/>
</dbReference>
<dbReference type="Gene3D" id="3.90.230.10">
    <property type="entry name" value="Creatinase/methionine aminopeptidase superfamily"/>
    <property type="match status" value="1"/>
</dbReference>
<keyword evidence="3" id="KW-0479">Metal-binding</keyword>
<comment type="similarity">
    <text evidence="2">Belongs to the peptidase M24B family.</text>
</comment>
<accession>A0A3Q8S565</accession>
<dbReference type="OrthoDB" id="9806388at2"/>
<dbReference type="InterPro" id="IPR029149">
    <property type="entry name" value="Creatin/AminoP/Spt16_N"/>
</dbReference>
<proteinExistence type="inferred from homology"/>
<dbReference type="PROSITE" id="PS00491">
    <property type="entry name" value="PROLINE_PEPTIDASE"/>
    <property type="match status" value="1"/>
</dbReference>
<comment type="cofactor">
    <cofactor evidence="1">
        <name>Mn(2+)</name>
        <dbReference type="ChEBI" id="CHEBI:29035"/>
    </cofactor>
</comment>
<name>A0A3Q8S565_9BACL</name>
<feature type="domain" description="Peptidase M24" evidence="5">
    <location>
        <begin position="138"/>
        <end position="340"/>
    </location>
</feature>
<dbReference type="Gene3D" id="3.40.350.10">
    <property type="entry name" value="Creatinase/prolidase N-terminal domain"/>
    <property type="match status" value="1"/>
</dbReference>
<dbReference type="EMBL" id="CP034248">
    <property type="protein sequence ID" value="AZK47050.1"/>
    <property type="molecule type" value="Genomic_DNA"/>
</dbReference>
<keyword evidence="8" id="KW-1185">Reference proteome</keyword>
<reference evidence="7 8" key="1">
    <citation type="submission" date="2018-11" db="EMBL/GenBank/DDBJ databases">
        <title>Genome sequencing of Paenibacillus lentus DSM25539(T).</title>
        <authorList>
            <person name="Kook J.-K."/>
            <person name="Park S.-N."/>
            <person name="Lim Y.K."/>
        </authorList>
    </citation>
    <scope>NUCLEOTIDE SEQUENCE [LARGE SCALE GENOMIC DNA]</scope>
    <source>
        <strain evidence="7 8">DSM 25539</strain>
    </source>
</reference>
<dbReference type="PANTHER" id="PTHR46112">
    <property type="entry name" value="AMINOPEPTIDASE"/>
    <property type="match status" value="1"/>
</dbReference>
<dbReference type="GO" id="GO:0008235">
    <property type="term" value="F:metalloexopeptidase activity"/>
    <property type="evidence" value="ECO:0007669"/>
    <property type="project" value="UniProtKB-ARBA"/>
</dbReference>
<keyword evidence="7" id="KW-0031">Aminopeptidase</keyword>
<evidence type="ECO:0000256" key="4">
    <source>
        <dbReference type="ARBA" id="ARBA00022801"/>
    </source>
</evidence>
<keyword evidence="7" id="KW-0645">Protease</keyword>
<sequence length="358" mass="40045">MANSRVSRLREAMKQKRLEAIWITGDINRQYLTGFTGSSGYVLVTLDKSYLLTDFRYMTQAAEQATGFDVVEHGPSVAQTLKELLAEQKISELGFEEEKVVYSTYRAYQEDLEPVKLKPVTGLVEGLRIYKDDHELDLMKQAAKLADQTFMHMLNVLRPGVMERDMALEIEIYMRKQGAASSCFDTIVASGERSALPHGVASDRVLQSDEFVKMDFGALLNGYCSDITRTVMIGKPTPKHREIYDIVLEAQLHTLQHLRPGMTGREADALARDIITRYGYGEQFGHSTGHGLGMEVHEAPRLSKLSDDILQPGMVVTVEPGIYIPGFGGVRIEDDVVITQEGCRRLTESSKEFTVIDA</sequence>